<feature type="binding site" evidence="8">
    <location>
        <position position="153"/>
    </location>
    <ligand>
        <name>substrate</name>
    </ligand>
</feature>
<comment type="subcellular location">
    <subcellularLocation>
        <location evidence="8 9">Cytoplasm</location>
    </subcellularLocation>
</comment>
<evidence type="ECO:0000256" key="6">
    <source>
        <dbReference type="ARBA" id="ARBA00023152"/>
    </source>
</evidence>
<dbReference type="Proteomes" id="UP000250796">
    <property type="component" value="Chromosome MESINF"/>
</dbReference>
<protein>
    <recommendedName>
        <fullName evidence="8 9">Triosephosphate isomerase</fullName>
        <shortName evidence="8">TIM</shortName>
        <shortName evidence="8">TPI</shortName>
        <ecNumber evidence="8 9">5.3.1.1</ecNumber>
    </recommendedName>
    <alternativeName>
        <fullName evidence="8">Triose-phosphate isomerase</fullName>
    </alternativeName>
</protein>
<dbReference type="PROSITE" id="PS51440">
    <property type="entry name" value="TIM_2"/>
    <property type="match status" value="1"/>
</dbReference>
<dbReference type="InterPro" id="IPR035990">
    <property type="entry name" value="TIM_sf"/>
</dbReference>
<dbReference type="HAMAP" id="MF_00147_B">
    <property type="entry name" value="TIM_B"/>
    <property type="match status" value="1"/>
</dbReference>
<evidence type="ECO:0000256" key="7">
    <source>
        <dbReference type="ARBA" id="ARBA00023235"/>
    </source>
</evidence>
<comment type="pathway">
    <text evidence="2 8 9">Carbohydrate degradation; glycolysis; D-glyceraldehyde 3-phosphate from glycerone phosphate: step 1/1.</text>
</comment>
<dbReference type="SUPFAM" id="SSF51351">
    <property type="entry name" value="Triosephosphate isomerase (TIM)"/>
    <property type="match status" value="1"/>
</dbReference>
<evidence type="ECO:0000256" key="2">
    <source>
        <dbReference type="ARBA" id="ARBA00004680"/>
    </source>
</evidence>
<dbReference type="GO" id="GO:0004807">
    <property type="term" value="F:triose-phosphate isomerase activity"/>
    <property type="evidence" value="ECO:0007669"/>
    <property type="project" value="UniProtKB-UniRule"/>
</dbReference>
<dbReference type="GO" id="GO:0016740">
    <property type="term" value="F:transferase activity"/>
    <property type="evidence" value="ECO:0007669"/>
    <property type="project" value="UniProtKB-KW"/>
</dbReference>
<dbReference type="KEGG" id="minf:MESINF_2548"/>
<dbReference type="InterPro" id="IPR000652">
    <property type="entry name" value="Triosephosphate_isomerase"/>
</dbReference>
<dbReference type="CDD" id="cd00311">
    <property type="entry name" value="TIM"/>
    <property type="match status" value="1"/>
</dbReference>
<keyword evidence="7 8" id="KW-0413">Isomerase</keyword>
<dbReference type="EMBL" id="LS974202">
    <property type="protein sequence ID" value="SSC13988.1"/>
    <property type="molecule type" value="Genomic_DNA"/>
</dbReference>
<accession>A0A7Z7LHD3</accession>
<comment type="pathway">
    <text evidence="8 9">Carbohydrate biosynthesis; gluconeogenesis.</text>
</comment>
<dbReference type="PROSITE" id="PS00171">
    <property type="entry name" value="TIM_1"/>
    <property type="match status" value="1"/>
</dbReference>
<dbReference type="PANTHER" id="PTHR21139:SF42">
    <property type="entry name" value="TRIOSEPHOSPHATE ISOMERASE"/>
    <property type="match status" value="1"/>
</dbReference>
<dbReference type="NCBIfam" id="TIGR00419">
    <property type="entry name" value="tim"/>
    <property type="match status" value="1"/>
</dbReference>
<dbReference type="InterPro" id="IPR013785">
    <property type="entry name" value="Aldolase_TIM"/>
</dbReference>
<sequence>MFAGFLASSIGEESTVDVAVFPTSLAVSGVADIMKDTKIKVGVQNIYPADSGAFTGEISASMLTELYIDYVLVGHSERRQLFGETDAQTNEKIKAILKNGLTPILCIGETLEERKANLTNSVLERQLKAGLMGFAKEEASRVIIAYEPVWAIGTGVVATPDQAEETMKYIRQFLAGLYDGDFAESIRILYGGSIKPDNFDSLVAMEDIDGGLVGGASLLESFVQLVAIARNHA</sequence>
<dbReference type="GO" id="GO:0005829">
    <property type="term" value="C:cytosol"/>
    <property type="evidence" value="ECO:0007669"/>
    <property type="project" value="TreeGrafter"/>
</dbReference>
<feature type="active site" description="Proton acceptor" evidence="8">
    <location>
        <position position="147"/>
    </location>
</feature>
<evidence type="ECO:0000256" key="5">
    <source>
        <dbReference type="ARBA" id="ARBA00022490"/>
    </source>
</evidence>
<evidence type="ECO:0000313" key="11">
    <source>
        <dbReference type="Proteomes" id="UP000250796"/>
    </source>
</evidence>
<comment type="caution">
    <text evidence="8">Lacks conserved residue(s) required for the propagation of feature annotation.</text>
</comment>
<evidence type="ECO:0000256" key="3">
    <source>
        <dbReference type="ARBA" id="ARBA00007422"/>
    </source>
</evidence>
<feature type="binding site" evidence="8">
    <location>
        <position position="193"/>
    </location>
    <ligand>
        <name>substrate</name>
    </ligand>
</feature>
<gene>
    <name evidence="8" type="primary">tpiA</name>
    <name evidence="10" type="ORF">MESINF_2548</name>
</gene>
<dbReference type="Gene3D" id="3.20.20.70">
    <property type="entry name" value="Aldolase class I"/>
    <property type="match status" value="1"/>
</dbReference>
<evidence type="ECO:0000256" key="4">
    <source>
        <dbReference type="ARBA" id="ARBA00022432"/>
    </source>
</evidence>
<name>A0A7Z7LHD3_9BACT</name>
<evidence type="ECO:0000313" key="10">
    <source>
        <dbReference type="EMBL" id="SSC13988.1"/>
    </source>
</evidence>
<organism evidence="10 11">
    <name type="scientific">Mesotoga infera</name>
    <dbReference type="NCBI Taxonomy" id="1236046"/>
    <lineage>
        <taxon>Bacteria</taxon>
        <taxon>Thermotogati</taxon>
        <taxon>Thermotogota</taxon>
        <taxon>Thermotogae</taxon>
        <taxon>Kosmotogales</taxon>
        <taxon>Kosmotogaceae</taxon>
        <taxon>Mesotoga</taxon>
    </lineage>
</organism>
<dbReference type="GO" id="GO:0019563">
    <property type="term" value="P:glycerol catabolic process"/>
    <property type="evidence" value="ECO:0007669"/>
    <property type="project" value="TreeGrafter"/>
</dbReference>
<evidence type="ECO:0000256" key="1">
    <source>
        <dbReference type="ARBA" id="ARBA00000474"/>
    </source>
</evidence>
<reference evidence="10 11" key="1">
    <citation type="submission" date="2017-01" db="EMBL/GenBank/DDBJ databases">
        <authorList>
            <person name="Erauso G."/>
        </authorList>
    </citation>
    <scope>NUCLEOTIDE SEQUENCE [LARGE SCALE GENOMIC DNA]</scope>
    <source>
        <strain evidence="10">MESINF1</strain>
    </source>
</reference>
<dbReference type="GO" id="GO:0006096">
    <property type="term" value="P:glycolytic process"/>
    <property type="evidence" value="ECO:0007669"/>
    <property type="project" value="UniProtKB-UniRule"/>
</dbReference>
<comment type="catalytic activity">
    <reaction evidence="1 8 9">
        <text>D-glyceraldehyde 3-phosphate = dihydroxyacetone phosphate</text>
        <dbReference type="Rhea" id="RHEA:18585"/>
        <dbReference type="ChEBI" id="CHEBI:57642"/>
        <dbReference type="ChEBI" id="CHEBI:59776"/>
        <dbReference type="EC" id="5.3.1.1"/>
    </reaction>
</comment>
<keyword evidence="4 8" id="KW-0312">Gluconeogenesis</keyword>
<dbReference type="UniPathway" id="UPA00109">
    <property type="reaction ID" value="UER00189"/>
</dbReference>
<comment type="subunit">
    <text evidence="8 9">Homodimer.</text>
</comment>
<dbReference type="RefSeq" id="WP_231936766.1">
    <property type="nucleotide sequence ID" value="NZ_LS974202.1"/>
</dbReference>
<dbReference type="GO" id="GO:0046166">
    <property type="term" value="P:glyceraldehyde-3-phosphate biosynthetic process"/>
    <property type="evidence" value="ECO:0007669"/>
    <property type="project" value="TreeGrafter"/>
</dbReference>
<comment type="function">
    <text evidence="8">Involved in the gluconeogenesis. Catalyzes stereospecifically the conversion of dihydroxyacetone phosphate (DHAP) to D-glyceraldehyde-3-phosphate (G3P).</text>
</comment>
<dbReference type="FunFam" id="3.20.20.70:FF:000016">
    <property type="entry name" value="Triosephosphate isomerase"/>
    <property type="match status" value="1"/>
</dbReference>
<dbReference type="InterPro" id="IPR022896">
    <property type="entry name" value="TrioseP_Isoase_bac/euk"/>
</dbReference>
<dbReference type="AlphaFoldDB" id="A0A7Z7LHD3"/>
<dbReference type="PANTHER" id="PTHR21139">
    <property type="entry name" value="TRIOSEPHOSPHATE ISOMERASE"/>
    <property type="match status" value="1"/>
</dbReference>
<keyword evidence="6 8" id="KW-0324">Glycolysis</keyword>
<dbReference type="UniPathway" id="UPA00138"/>
<keyword evidence="11" id="KW-1185">Reference proteome</keyword>
<keyword evidence="10" id="KW-0808">Transferase</keyword>
<dbReference type="Pfam" id="PF00121">
    <property type="entry name" value="TIM"/>
    <property type="match status" value="1"/>
</dbReference>
<evidence type="ECO:0000256" key="8">
    <source>
        <dbReference type="HAMAP-Rule" id="MF_00147"/>
    </source>
</evidence>
<evidence type="ECO:0000256" key="9">
    <source>
        <dbReference type="RuleBase" id="RU363013"/>
    </source>
</evidence>
<comment type="similarity">
    <text evidence="3 8 9">Belongs to the triosephosphate isomerase family.</text>
</comment>
<feature type="active site" description="Electrophile" evidence="8">
    <location>
        <position position="75"/>
    </location>
</feature>
<keyword evidence="5 8" id="KW-0963">Cytoplasm</keyword>
<dbReference type="GO" id="GO:0006094">
    <property type="term" value="P:gluconeogenesis"/>
    <property type="evidence" value="ECO:0007669"/>
    <property type="project" value="UniProtKB-UniRule"/>
</dbReference>
<dbReference type="InterPro" id="IPR020861">
    <property type="entry name" value="Triosephosphate_isomerase_AS"/>
</dbReference>
<feature type="binding site" evidence="8">
    <location>
        <begin position="214"/>
        <end position="215"/>
    </location>
    <ligand>
        <name>substrate</name>
    </ligand>
</feature>
<dbReference type="EC" id="5.3.1.1" evidence="8 9"/>
<proteinExistence type="inferred from homology"/>